<name>A0ABQ6TLJ7_9BACT</name>
<feature type="transmembrane region" description="Helical" evidence="1">
    <location>
        <begin position="73"/>
        <end position="94"/>
    </location>
</feature>
<comment type="caution">
    <text evidence="2">The sequence shown here is derived from an EMBL/GenBank/DDBJ whole genome shotgun (WGS) entry which is preliminary data.</text>
</comment>
<keyword evidence="1" id="KW-1133">Transmembrane helix</keyword>
<keyword evidence="1" id="KW-0812">Transmembrane</keyword>
<gene>
    <name evidence="2" type="ORF">F6V30_10705</name>
</gene>
<proteinExistence type="predicted"/>
<evidence type="ECO:0000313" key="3">
    <source>
        <dbReference type="Proteomes" id="UP000798046"/>
    </source>
</evidence>
<sequence>MNNKVCTFNIKQKITLSLALIVMAVMGIFPPWYAHFKRSTDSIQSKIFYGYDCIIQKYNPNLSSDAGYVEVNMTVLVIQWLVVIFFALALVIILSDDRK</sequence>
<reference evidence="2 3" key="1">
    <citation type="journal article" date="2020" name="Microorganisms">
        <title>Description of Three Novel Members in the Family Geobacteraceae, Oryzomonas japonicum gen. nov., sp. nov., Oryzomonas sagensis sp. nov., and Oryzomonas ruber sp. nov.</title>
        <authorList>
            <person name="Xu Z."/>
            <person name="Masuda Y."/>
            <person name="Hayakawa C."/>
            <person name="Ushijima N."/>
            <person name="Kawano K."/>
            <person name="Shiratori Y."/>
            <person name="Senoo K."/>
            <person name="Itoh H."/>
        </authorList>
    </citation>
    <scope>NUCLEOTIDE SEQUENCE [LARGE SCALE GENOMIC DNA]</scope>
    <source>
        <strain evidence="2 3">Red100</strain>
    </source>
</reference>
<dbReference type="RefSeq" id="WP_151156983.1">
    <property type="nucleotide sequence ID" value="NZ_VZRA01000003.1"/>
</dbReference>
<dbReference type="Proteomes" id="UP000798046">
    <property type="component" value="Unassembled WGS sequence"/>
</dbReference>
<organism evidence="2 3">
    <name type="scientific">Oryzomonas sagensis</name>
    <dbReference type="NCBI Taxonomy" id="2603857"/>
    <lineage>
        <taxon>Bacteria</taxon>
        <taxon>Pseudomonadati</taxon>
        <taxon>Thermodesulfobacteriota</taxon>
        <taxon>Desulfuromonadia</taxon>
        <taxon>Geobacterales</taxon>
        <taxon>Geobacteraceae</taxon>
        <taxon>Oryzomonas</taxon>
    </lineage>
</organism>
<evidence type="ECO:0000256" key="1">
    <source>
        <dbReference type="SAM" id="Phobius"/>
    </source>
</evidence>
<keyword evidence="1" id="KW-0472">Membrane</keyword>
<feature type="transmembrane region" description="Helical" evidence="1">
    <location>
        <begin position="14"/>
        <end position="33"/>
    </location>
</feature>
<keyword evidence="3" id="KW-1185">Reference proteome</keyword>
<accession>A0ABQ6TLJ7</accession>
<dbReference type="EMBL" id="VZRA01000003">
    <property type="protein sequence ID" value="KAB0669285.1"/>
    <property type="molecule type" value="Genomic_DNA"/>
</dbReference>
<protein>
    <submittedName>
        <fullName evidence="2">Uncharacterized protein</fullName>
    </submittedName>
</protein>
<evidence type="ECO:0000313" key="2">
    <source>
        <dbReference type="EMBL" id="KAB0669285.1"/>
    </source>
</evidence>